<protein>
    <submittedName>
        <fullName evidence="10">TonB-linked SusC/RagA family outer membrane protein</fullName>
    </submittedName>
</protein>
<dbReference type="InterPro" id="IPR012910">
    <property type="entry name" value="Plug_dom"/>
</dbReference>
<evidence type="ECO:0000259" key="9">
    <source>
        <dbReference type="Pfam" id="PF07715"/>
    </source>
</evidence>
<dbReference type="NCBIfam" id="TIGR04057">
    <property type="entry name" value="SusC_RagA_signa"/>
    <property type="match status" value="1"/>
</dbReference>
<keyword evidence="2 7" id="KW-0813">Transport</keyword>
<evidence type="ECO:0000313" key="11">
    <source>
        <dbReference type="Proteomes" id="UP001258315"/>
    </source>
</evidence>
<accession>A0ABU3GWX0</accession>
<gene>
    <name evidence="10" type="ORF">QE417_003326</name>
</gene>
<comment type="subcellular location">
    <subcellularLocation>
        <location evidence="1 7">Cell outer membrane</location>
        <topology evidence="1 7">Multi-pass membrane protein</topology>
    </subcellularLocation>
</comment>
<dbReference type="EMBL" id="JAVLVU010000001">
    <property type="protein sequence ID" value="MDT3404254.1"/>
    <property type="molecule type" value="Genomic_DNA"/>
</dbReference>
<dbReference type="PROSITE" id="PS52016">
    <property type="entry name" value="TONB_DEPENDENT_REC_3"/>
    <property type="match status" value="1"/>
</dbReference>
<keyword evidence="6 7" id="KW-0998">Cell outer membrane</keyword>
<dbReference type="Gene3D" id="2.40.170.20">
    <property type="entry name" value="TonB-dependent receptor, beta-barrel domain"/>
    <property type="match status" value="1"/>
</dbReference>
<dbReference type="InterPro" id="IPR039426">
    <property type="entry name" value="TonB-dep_rcpt-like"/>
</dbReference>
<evidence type="ECO:0000256" key="5">
    <source>
        <dbReference type="ARBA" id="ARBA00023136"/>
    </source>
</evidence>
<dbReference type="NCBIfam" id="TIGR04056">
    <property type="entry name" value="OMP_RagA_SusC"/>
    <property type="match status" value="1"/>
</dbReference>
<dbReference type="InterPro" id="IPR023996">
    <property type="entry name" value="TonB-dep_OMP_SusC/RagA"/>
</dbReference>
<proteinExistence type="inferred from homology"/>
<dbReference type="SUPFAM" id="SSF56935">
    <property type="entry name" value="Porins"/>
    <property type="match status" value="1"/>
</dbReference>
<dbReference type="Gene3D" id="2.170.130.10">
    <property type="entry name" value="TonB-dependent receptor, plug domain"/>
    <property type="match status" value="1"/>
</dbReference>
<dbReference type="SUPFAM" id="SSF49464">
    <property type="entry name" value="Carboxypeptidase regulatory domain-like"/>
    <property type="match status" value="1"/>
</dbReference>
<dbReference type="InterPro" id="IPR023997">
    <property type="entry name" value="TonB-dep_OMP_SusC/RagA_CS"/>
</dbReference>
<evidence type="ECO:0000256" key="4">
    <source>
        <dbReference type="ARBA" id="ARBA00022692"/>
    </source>
</evidence>
<dbReference type="Pfam" id="PF07715">
    <property type="entry name" value="Plug"/>
    <property type="match status" value="1"/>
</dbReference>
<keyword evidence="4 7" id="KW-0812">Transmembrane</keyword>
<dbReference type="Proteomes" id="UP001258315">
    <property type="component" value="Unassembled WGS sequence"/>
</dbReference>
<evidence type="ECO:0000256" key="7">
    <source>
        <dbReference type="PROSITE-ProRule" id="PRU01360"/>
    </source>
</evidence>
<dbReference type="Pfam" id="PF13715">
    <property type="entry name" value="CarbopepD_reg_2"/>
    <property type="match status" value="1"/>
</dbReference>
<comment type="caution">
    <text evidence="10">The sequence shown here is derived from an EMBL/GenBank/DDBJ whole genome shotgun (WGS) entry which is preliminary data.</text>
</comment>
<evidence type="ECO:0000256" key="2">
    <source>
        <dbReference type="ARBA" id="ARBA00022448"/>
    </source>
</evidence>
<keyword evidence="11" id="KW-1185">Reference proteome</keyword>
<dbReference type="Gene3D" id="2.60.40.1120">
    <property type="entry name" value="Carboxypeptidase-like, regulatory domain"/>
    <property type="match status" value="1"/>
</dbReference>
<sequence length="1068" mass="118658">MKSKIILFLSLFLSITANAQQVITGQVLSADDKRPLVGATVQLNQSSNVVITDAKGNFHLPALKNGDVLYITFTGYEKREVRLDFPVSIPLTLSMTRSNRQLQEVTISTGYQNVPRERATGSFSSIDSKTFNQQVSPNILSRLPAIANGLTVDRGTNAAGQLTIRGLSSIRGPKDPLIVVDNFPYDGNINNINPNEVENITILKDAAAASIWGARAGNGVIVITTKKGRQNQPLTIDWNANVSIGDKPDLGQLRQMSSSDFIDAERFLFGQNYYRTQINSSSRPALSPVVELLNQQATGAISAAEANRQIDQLRSLDIRDDFDRYLYRRAVSQQYALSLRGGTDKVTWTAFAGYDRNVTNLDAVSDRKNLRFSTTFRPVAKLQLLAGIYYTDGSNRSGRPGYGDVTSRGPAFYPYAQFADASGNALPIVKDYRASYLATAGNGRLLDWRYYPLEDYKHDSTKGRLQDVLVNAGLTYDLPFGLKADVKYQYERQQNPSDHLYDAESFYSRNLVNLYTSIAANGTLTNNVPKGGIIDYARDDLEAHNFRGQLNFDRQLGVHEISAIAGTEIRNSHTTGQAFRLFGYDPGNLSFGNVDLTRQYPTFVTGAASFIPSANGLSERNTRFVSYYANGAYTYDRKYALSLSARRDASNLFGLNTNDQWNPFWSTGLSWEASRENFFKVKAVNYLRLRATYGQSGNINPSMVAVTTIAYLGLPSPYTNLPYSRFDNYANPELRWETSKMLNIAADFRAFGDALTGSIEYYHKKGQNLFGLAPIDYTTGVGASIVRNVAGMSGHGLDIQLNSRNLNSEVRWNTTLNYSRYKDKVTDYYLADQQANRFVSTDATSNITGLTGYPVYSVFGYRTAGLDPGTGAPRGYVGGEISQNYAALTGPDVRLEDLRYFGSAIPTSFGSLINTLAIGDLELNFSISYKFGYYFHRSSINYSQLGSSWAGHSDYAQRWQQPGDEARTSVPSFSYPLSSSRSNFYAGSETLVEKADHVRLQYVTLSYTLEQSKHRFLPVRRLQIYGSANNLGILWRANKQGLDPDFSYGTAFRVADPRIYSIGLRTTL</sequence>
<dbReference type="RefSeq" id="WP_311951590.1">
    <property type="nucleotide sequence ID" value="NZ_JAVLVU010000001.1"/>
</dbReference>
<evidence type="ECO:0000313" key="10">
    <source>
        <dbReference type="EMBL" id="MDT3404254.1"/>
    </source>
</evidence>
<evidence type="ECO:0000256" key="1">
    <source>
        <dbReference type="ARBA" id="ARBA00004571"/>
    </source>
</evidence>
<keyword evidence="3 7" id="KW-1134">Transmembrane beta strand</keyword>
<organism evidence="10 11">
    <name type="scientific">Mucilaginibacter terrae</name>
    <dbReference type="NCBI Taxonomy" id="1955052"/>
    <lineage>
        <taxon>Bacteria</taxon>
        <taxon>Pseudomonadati</taxon>
        <taxon>Bacteroidota</taxon>
        <taxon>Sphingobacteriia</taxon>
        <taxon>Sphingobacteriales</taxon>
        <taxon>Sphingobacteriaceae</taxon>
        <taxon>Mucilaginibacter</taxon>
    </lineage>
</organism>
<dbReference type="InterPro" id="IPR008969">
    <property type="entry name" value="CarboxyPept-like_regulatory"/>
</dbReference>
<reference evidence="11" key="1">
    <citation type="submission" date="2023-07" db="EMBL/GenBank/DDBJ databases">
        <title>Functional and genomic diversity of the sorghum phyllosphere microbiome.</title>
        <authorList>
            <person name="Shade A."/>
        </authorList>
    </citation>
    <scope>NUCLEOTIDE SEQUENCE [LARGE SCALE GENOMIC DNA]</scope>
    <source>
        <strain evidence="11">SORGH_AS_0422</strain>
    </source>
</reference>
<comment type="similarity">
    <text evidence="7">Belongs to the TonB-dependent receptor family.</text>
</comment>
<dbReference type="InterPro" id="IPR037066">
    <property type="entry name" value="Plug_dom_sf"/>
</dbReference>
<evidence type="ECO:0000256" key="3">
    <source>
        <dbReference type="ARBA" id="ARBA00022452"/>
    </source>
</evidence>
<feature type="signal peptide" evidence="8">
    <location>
        <begin position="1"/>
        <end position="19"/>
    </location>
</feature>
<evidence type="ECO:0000256" key="8">
    <source>
        <dbReference type="SAM" id="SignalP"/>
    </source>
</evidence>
<feature type="domain" description="TonB-dependent receptor plug" evidence="9">
    <location>
        <begin position="117"/>
        <end position="220"/>
    </location>
</feature>
<keyword evidence="8" id="KW-0732">Signal</keyword>
<keyword evidence="5 7" id="KW-0472">Membrane</keyword>
<feature type="chain" id="PRO_5046944023" evidence="8">
    <location>
        <begin position="20"/>
        <end position="1068"/>
    </location>
</feature>
<name>A0ABU3GWX0_9SPHI</name>
<evidence type="ECO:0000256" key="6">
    <source>
        <dbReference type="ARBA" id="ARBA00023237"/>
    </source>
</evidence>
<dbReference type="InterPro" id="IPR036942">
    <property type="entry name" value="Beta-barrel_TonB_sf"/>
</dbReference>